<protein>
    <submittedName>
        <fullName evidence="1">Uncharacterized protein</fullName>
    </submittedName>
</protein>
<organism evidence="1 2">
    <name type="scientific">Marinobacter shengliensis</name>
    <dbReference type="NCBI Taxonomy" id="1389223"/>
    <lineage>
        <taxon>Bacteria</taxon>
        <taxon>Pseudomonadati</taxon>
        <taxon>Pseudomonadota</taxon>
        <taxon>Gammaproteobacteria</taxon>
        <taxon>Pseudomonadales</taxon>
        <taxon>Marinobacteraceae</taxon>
        <taxon>Marinobacter</taxon>
    </lineage>
</organism>
<name>A0ABV4W3K9_9GAMM</name>
<comment type="caution">
    <text evidence="1">The sequence shown here is derived from an EMBL/GenBank/DDBJ whole genome shotgun (WGS) entry which is preliminary data.</text>
</comment>
<keyword evidence="2" id="KW-1185">Reference proteome</keyword>
<evidence type="ECO:0000313" key="2">
    <source>
        <dbReference type="Proteomes" id="UP001576762"/>
    </source>
</evidence>
<dbReference type="Proteomes" id="UP001576762">
    <property type="component" value="Unassembled WGS sequence"/>
</dbReference>
<reference evidence="1 2" key="1">
    <citation type="submission" date="2024-09" db="EMBL/GenBank/DDBJ databases">
        <title>Draft genome sequences of 6 high pH adapted Marinobacter shengliensis sp. isolated from Mariana forearc serpentinite mud volcanoes.</title>
        <authorList>
            <person name="Elkassas S."/>
            <person name="Serres M."/>
            <person name="Michael N."/>
            <person name="Amina P."/>
            <person name="Teodora Z."/>
            <person name="Julie H."/>
        </authorList>
    </citation>
    <scope>NUCLEOTIDE SEQUENCE [LARGE SCALE GENOMIC DNA]</scope>
    <source>
        <strain evidence="1 2">EB4</strain>
    </source>
</reference>
<evidence type="ECO:0000313" key="1">
    <source>
        <dbReference type="EMBL" id="MFB2714760.1"/>
    </source>
</evidence>
<accession>A0ABV4W3K9</accession>
<dbReference type="RefSeq" id="WP_374813085.1">
    <property type="nucleotide sequence ID" value="NZ_JBHFLD010000004.1"/>
</dbReference>
<dbReference type="EMBL" id="JBHFLD010000004">
    <property type="protein sequence ID" value="MFB2714760.1"/>
    <property type="molecule type" value="Genomic_DNA"/>
</dbReference>
<proteinExistence type="predicted"/>
<sequence length="539" mass="60883">MSRGRQYIEFEGLFSESVLGIFRIIRGFADLRDLAAVSVPYKMEDGEQDFRVVGHQRVESARHAEDIKSYLEQSENRFLPEVIFSVRAPVKLIVNRGEIDPDELGLGETVFGVKSDNDGLVDISRRYSSPTMRMQRLRVRRGDLEQLQQDKIIRRIDGNHRLYLAENLTEDPNTPTKYLAPFCMVLLGPPDDDADDFAESLIFHTINSTALPLESEHGLRLLLGQDPAHAMTPDNEFAYNPALHLTRLLSERLRGLPQPARHRFGERPLTALWESARNLIAMDEAIAQDRQALTTFANDLFAALADIATQLTVNHPSLCGTYGFFELAARVWREAEGEHHEQKVRWTVDYLDRIGHWLGGQGITNLLDPLSPAEQLLKTFQAAQSQIPSRVFLARWYPPQDAPGGAHNRANLRLQQLRQTLLNLQQQYGLYLELIDMGTKQGGTFPIHTRMYDAIASSDIIICDLTGHRPNVYIEAGYALNHHASNRLIFLFEPTGPDDCVPFDLNTFKYIPIEQAAEIPDKLSSELIEILRSAGAVVP</sequence>
<gene>
    <name evidence="1" type="ORF">ACE05E_04615</name>
</gene>